<evidence type="ECO:0000256" key="1">
    <source>
        <dbReference type="SAM" id="Phobius"/>
    </source>
</evidence>
<feature type="transmembrane region" description="Helical" evidence="1">
    <location>
        <begin position="349"/>
        <end position="368"/>
    </location>
</feature>
<dbReference type="PANTHER" id="PTHR43424">
    <property type="entry name" value="LOCUS PUTATIVE PROTEIN 1-RELATED"/>
    <property type="match status" value="1"/>
</dbReference>
<dbReference type="PANTHER" id="PTHR43424:SF1">
    <property type="entry name" value="LOCUS PUTATIVE PROTEIN 1-RELATED"/>
    <property type="match status" value="1"/>
</dbReference>
<feature type="transmembrane region" description="Helical" evidence="1">
    <location>
        <begin position="239"/>
        <end position="269"/>
    </location>
</feature>
<feature type="transmembrane region" description="Helical" evidence="1">
    <location>
        <begin position="112"/>
        <end position="130"/>
    </location>
</feature>
<feature type="transmembrane region" description="Helical" evidence="1">
    <location>
        <begin position="45"/>
        <end position="66"/>
    </location>
</feature>
<sequence length="471" mass="51173">MVTDDSMQRMNPVTGAIKFLLSTTLNTVLALVFFLAVAHFQTPTFVGRVAIIQLLELIASSALTYLSPIIYTREISQSLAKHTPDTAVVGTVLTSILVATPTLLILLLFPTYIWLSIPYLALYVYSNTLANIAAARGLFTQSAISAAIFSVGRWGLSAIPAYYGSVPLLILIWTAGAAVKTAYLHLAVRGLPLKPHFSLAKQIFIEGLPLYISSILSFASSQGDRITTAFLLGSKYLGIYQLSALIATAPLLIASAIAAATLPAASYYVAKGLSIQKMSALSLRFTLFLYAAFATTSLFLAPIIIKTLFPAYTPGITSFKLLILATMLGTPFTYLTNFIAISRKTLKPMLYITTITATLITITSIILIPRLGIIGAAISQTTVQLTATALITIWATTTHTIKFNKREITVISAITASAILTYMLPQLFFTEYLLLARPALIIDQNELKSIEEFIPEHLKFIVNTLTQIVRD</sequence>
<feature type="transmembrane region" description="Helical" evidence="1">
    <location>
        <begin position="162"/>
        <end position="183"/>
    </location>
</feature>
<accession>A0A2R6CBX3</accession>
<feature type="transmembrane region" description="Helical" evidence="1">
    <location>
        <begin position="20"/>
        <end position="39"/>
    </location>
</feature>
<keyword evidence="1" id="KW-0472">Membrane</keyword>
<dbReference type="InterPro" id="IPR052556">
    <property type="entry name" value="PolySynth_Transporter"/>
</dbReference>
<feature type="transmembrane region" description="Helical" evidence="1">
    <location>
        <begin position="87"/>
        <end position="106"/>
    </location>
</feature>
<dbReference type="Proteomes" id="UP000242015">
    <property type="component" value="Unassembled WGS sequence"/>
</dbReference>
<evidence type="ECO:0000313" key="3">
    <source>
        <dbReference type="Proteomes" id="UP000242015"/>
    </source>
</evidence>
<feature type="transmembrane region" description="Helical" evidence="1">
    <location>
        <begin position="374"/>
        <end position="396"/>
    </location>
</feature>
<protein>
    <recommendedName>
        <fullName evidence="4">Polysaccharide biosynthesis protein C-terminal domain-containing protein</fullName>
    </recommendedName>
</protein>
<dbReference type="AlphaFoldDB" id="A0A2R6CBX3"/>
<keyword evidence="1" id="KW-0812">Transmembrane</keyword>
<name>A0A2R6CBX3_9ARCH</name>
<comment type="caution">
    <text evidence="2">The sequence shown here is derived from an EMBL/GenBank/DDBJ whole genome shotgun (WGS) entry which is preliminary data.</text>
</comment>
<keyword evidence="1" id="KW-1133">Transmembrane helix</keyword>
<organism evidence="2 3">
    <name type="scientific">Candidatus Marsarchaeota G2 archaeon BE_D</name>
    <dbReference type="NCBI Taxonomy" id="1978158"/>
    <lineage>
        <taxon>Archaea</taxon>
        <taxon>Candidatus Marsarchaeota</taxon>
        <taxon>Candidatus Marsarchaeota group 2</taxon>
    </lineage>
</organism>
<evidence type="ECO:0000313" key="2">
    <source>
        <dbReference type="EMBL" id="PSO08368.1"/>
    </source>
</evidence>
<reference evidence="2 3" key="1">
    <citation type="submission" date="2017-04" db="EMBL/GenBank/DDBJ databases">
        <title>Novel microbial lineages endemic to geothermal iron-oxide mats fill important gaps in the evolutionary history of Archaea.</title>
        <authorList>
            <person name="Jay Z.J."/>
            <person name="Beam J.P."/>
            <person name="Dlakic M."/>
            <person name="Rusch D.B."/>
            <person name="Kozubal M.A."/>
            <person name="Inskeep W.P."/>
        </authorList>
    </citation>
    <scope>NUCLEOTIDE SEQUENCE [LARGE SCALE GENOMIC DNA]</scope>
    <source>
        <strain evidence="2">BE_D</strain>
    </source>
</reference>
<feature type="transmembrane region" description="Helical" evidence="1">
    <location>
        <begin position="317"/>
        <end position="337"/>
    </location>
</feature>
<proteinExistence type="predicted"/>
<gene>
    <name evidence="2" type="ORF">B9Q04_05960</name>
</gene>
<feature type="transmembrane region" description="Helical" evidence="1">
    <location>
        <begin position="408"/>
        <end position="429"/>
    </location>
</feature>
<evidence type="ECO:0008006" key="4">
    <source>
        <dbReference type="Google" id="ProtNLM"/>
    </source>
</evidence>
<feature type="transmembrane region" description="Helical" evidence="1">
    <location>
        <begin position="203"/>
        <end position="219"/>
    </location>
</feature>
<dbReference type="EMBL" id="NEXF01000100">
    <property type="protein sequence ID" value="PSO08368.1"/>
    <property type="molecule type" value="Genomic_DNA"/>
</dbReference>
<feature type="transmembrane region" description="Helical" evidence="1">
    <location>
        <begin position="281"/>
        <end position="305"/>
    </location>
</feature>